<accession>A0A1I3E627</accession>
<dbReference type="Proteomes" id="UP000199518">
    <property type="component" value="Unassembled WGS sequence"/>
</dbReference>
<gene>
    <name evidence="2" type="ORF">SAMN05421753_10495</name>
</gene>
<evidence type="ECO:0000313" key="2">
    <source>
        <dbReference type="EMBL" id="SFH94414.1"/>
    </source>
</evidence>
<organism evidence="2 3">
    <name type="scientific">Planctomicrobium piriforme</name>
    <dbReference type="NCBI Taxonomy" id="1576369"/>
    <lineage>
        <taxon>Bacteria</taxon>
        <taxon>Pseudomonadati</taxon>
        <taxon>Planctomycetota</taxon>
        <taxon>Planctomycetia</taxon>
        <taxon>Planctomycetales</taxon>
        <taxon>Planctomycetaceae</taxon>
        <taxon>Planctomicrobium</taxon>
    </lineage>
</organism>
<evidence type="ECO:0008006" key="4">
    <source>
        <dbReference type="Google" id="ProtNLM"/>
    </source>
</evidence>
<evidence type="ECO:0000313" key="3">
    <source>
        <dbReference type="Proteomes" id="UP000199518"/>
    </source>
</evidence>
<dbReference type="STRING" id="1576369.SAMN05421753_10495"/>
<feature type="region of interest" description="Disordered" evidence="1">
    <location>
        <begin position="1"/>
        <end position="49"/>
    </location>
</feature>
<name>A0A1I3E627_9PLAN</name>
<dbReference type="AlphaFoldDB" id="A0A1I3E627"/>
<evidence type="ECO:0000256" key="1">
    <source>
        <dbReference type="SAM" id="MobiDB-lite"/>
    </source>
</evidence>
<dbReference type="InterPro" id="IPR014995">
    <property type="entry name" value="DUF1844"/>
</dbReference>
<dbReference type="EMBL" id="FOQD01000004">
    <property type="protein sequence ID" value="SFH94414.1"/>
    <property type="molecule type" value="Genomic_DNA"/>
</dbReference>
<sequence length="149" mass="15900">MSSSKSPGDKPQIEIVSDEDWKSRVKAEDAKRDAELAGAAAPAKTPPVANVEPEEDELIDVGSIPDASFATLLQMLSTQAILSLGLIPGPEGEVHIQLPLAKHFIDLLAVLETKCKGNLTADESRFLDGTLHELRIAFVEVSKNTGKSA</sequence>
<dbReference type="OrthoDB" id="9799618at2"/>
<keyword evidence="3" id="KW-1185">Reference proteome</keyword>
<feature type="compositionally biased region" description="Basic and acidic residues" evidence="1">
    <location>
        <begin position="19"/>
        <end position="35"/>
    </location>
</feature>
<proteinExistence type="predicted"/>
<reference evidence="3" key="1">
    <citation type="submission" date="2016-10" db="EMBL/GenBank/DDBJ databases">
        <authorList>
            <person name="Varghese N."/>
            <person name="Submissions S."/>
        </authorList>
    </citation>
    <scope>NUCLEOTIDE SEQUENCE [LARGE SCALE GENOMIC DNA]</scope>
    <source>
        <strain evidence="3">DSM 26348</strain>
    </source>
</reference>
<dbReference type="RefSeq" id="WP_092048463.1">
    <property type="nucleotide sequence ID" value="NZ_FOQD01000004.1"/>
</dbReference>
<dbReference type="Pfam" id="PF08899">
    <property type="entry name" value="DUF1844"/>
    <property type="match status" value="1"/>
</dbReference>
<protein>
    <recommendedName>
        <fullName evidence="4">DUF1844 domain-containing protein</fullName>
    </recommendedName>
</protein>